<dbReference type="AlphaFoldDB" id="A0AAV1VXZ7"/>
<gene>
    <name evidence="2" type="ORF">LLUT_LOCUS2766</name>
</gene>
<accession>A0AAV1VXZ7</accession>
<feature type="compositionally biased region" description="Polar residues" evidence="1">
    <location>
        <begin position="45"/>
        <end position="54"/>
    </location>
</feature>
<feature type="region of interest" description="Disordered" evidence="1">
    <location>
        <begin position="1"/>
        <end position="54"/>
    </location>
</feature>
<name>A0AAV1VXZ7_LUPLU</name>
<comment type="caution">
    <text evidence="2">The sequence shown here is derived from an EMBL/GenBank/DDBJ whole genome shotgun (WGS) entry which is preliminary data.</text>
</comment>
<organism evidence="2 3">
    <name type="scientific">Lupinus luteus</name>
    <name type="common">European yellow lupine</name>
    <dbReference type="NCBI Taxonomy" id="3873"/>
    <lineage>
        <taxon>Eukaryota</taxon>
        <taxon>Viridiplantae</taxon>
        <taxon>Streptophyta</taxon>
        <taxon>Embryophyta</taxon>
        <taxon>Tracheophyta</taxon>
        <taxon>Spermatophyta</taxon>
        <taxon>Magnoliopsida</taxon>
        <taxon>eudicotyledons</taxon>
        <taxon>Gunneridae</taxon>
        <taxon>Pentapetalae</taxon>
        <taxon>rosids</taxon>
        <taxon>fabids</taxon>
        <taxon>Fabales</taxon>
        <taxon>Fabaceae</taxon>
        <taxon>Papilionoideae</taxon>
        <taxon>50 kb inversion clade</taxon>
        <taxon>genistoids sensu lato</taxon>
        <taxon>core genistoids</taxon>
        <taxon>Genisteae</taxon>
        <taxon>Lupinus</taxon>
    </lineage>
</organism>
<evidence type="ECO:0000313" key="3">
    <source>
        <dbReference type="Proteomes" id="UP001497480"/>
    </source>
</evidence>
<protein>
    <submittedName>
        <fullName evidence="2">Uncharacterized protein</fullName>
    </submittedName>
</protein>
<evidence type="ECO:0000313" key="2">
    <source>
        <dbReference type="EMBL" id="CAL0301706.1"/>
    </source>
</evidence>
<dbReference type="Proteomes" id="UP001497480">
    <property type="component" value="Unassembled WGS sequence"/>
</dbReference>
<feature type="compositionally biased region" description="Basic residues" evidence="1">
    <location>
        <begin position="17"/>
        <end position="35"/>
    </location>
</feature>
<evidence type="ECO:0000256" key="1">
    <source>
        <dbReference type="SAM" id="MobiDB-lite"/>
    </source>
</evidence>
<proteinExistence type="predicted"/>
<dbReference type="EMBL" id="CAXHTB010000002">
    <property type="protein sequence ID" value="CAL0301706.1"/>
    <property type="molecule type" value="Genomic_DNA"/>
</dbReference>
<reference evidence="2 3" key="1">
    <citation type="submission" date="2024-03" db="EMBL/GenBank/DDBJ databases">
        <authorList>
            <person name="Martinez-Hernandez J."/>
        </authorList>
    </citation>
    <scope>NUCLEOTIDE SEQUENCE [LARGE SCALE GENOMIC DNA]</scope>
</reference>
<keyword evidence="3" id="KW-1185">Reference proteome</keyword>
<sequence>MFKNDVDGSNFGFNNVRTKKPAPKKGMHNKIHTAHSLRDTGEIQVGSSENGTGT</sequence>